<evidence type="ECO:0000256" key="4">
    <source>
        <dbReference type="ARBA" id="ARBA00022989"/>
    </source>
</evidence>
<reference evidence="8" key="1">
    <citation type="journal article" date="2018" name="Int. J. Syst. Evol. Microbiol.">
        <title>Jatrophihabitans telluris sp. nov., isolated from sediment soil of lava forest wetlands and the emended description of the genus Jatrophihabitans.</title>
        <authorList>
            <person name="Lee K.C."/>
            <person name="Suh M.K."/>
            <person name="Eom M.K."/>
            <person name="Kim K.K."/>
            <person name="Kim J.S."/>
            <person name="Kim D.S."/>
            <person name="Ko S.H."/>
            <person name="Shin Y.K."/>
            <person name="Lee J.S."/>
        </authorList>
    </citation>
    <scope>NUCLEOTIDE SEQUENCE</scope>
    <source>
        <strain evidence="8">N237</strain>
    </source>
</reference>
<feature type="transmembrane region" description="Helical" evidence="7">
    <location>
        <begin position="125"/>
        <end position="150"/>
    </location>
</feature>
<keyword evidence="9" id="KW-1185">Reference proteome</keyword>
<dbReference type="PANTHER" id="PTHR39087:SF2">
    <property type="entry name" value="UPF0104 MEMBRANE PROTEIN MJ1595"/>
    <property type="match status" value="1"/>
</dbReference>
<dbReference type="PANTHER" id="PTHR39087">
    <property type="entry name" value="UPF0104 MEMBRANE PROTEIN MJ1595"/>
    <property type="match status" value="1"/>
</dbReference>
<reference evidence="8" key="2">
    <citation type="submission" date="2022-05" db="EMBL/GenBank/DDBJ databases">
        <authorList>
            <person name="Kim J.-S."/>
            <person name="Lee K."/>
            <person name="Suh M."/>
            <person name="Eom M."/>
            <person name="Kim J.-S."/>
            <person name="Kim D.-S."/>
            <person name="Ko S.-H."/>
            <person name="Shin Y."/>
            <person name="Lee J.-S."/>
        </authorList>
    </citation>
    <scope>NUCLEOTIDE SEQUENCE</scope>
    <source>
        <strain evidence="8">N237</strain>
    </source>
</reference>
<name>A0ABY4QWU4_9ACTN</name>
<dbReference type="RefSeq" id="WP_249769777.1">
    <property type="nucleotide sequence ID" value="NZ_CP097332.1"/>
</dbReference>
<evidence type="ECO:0000256" key="3">
    <source>
        <dbReference type="ARBA" id="ARBA00022692"/>
    </source>
</evidence>
<feature type="transmembrane region" description="Helical" evidence="7">
    <location>
        <begin position="162"/>
        <end position="189"/>
    </location>
</feature>
<feature type="transmembrane region" description="Helical" evidence="7">
    <location>
        <begin position="54"/>
        <end position="75"/>
    </location>
</feature>
<keyword evidence="2" id="KW-1003">Cell membrane</keyword>
<dbReference type="NCBIfam" id="TIGR00374">
    <property type="entry name" value="flippase-like domain"/>
    <property type="match status" value="1"/>
</dbReference>
<feature type="transmembrane region" description="Helical" evidence="7">
    <location>
        <begin position="87"/>
        <end position="105"/>
    </location>
</feature>
<dbReference type="Proteomes" id="UP001056336">
    <property type="component" value="Chromosome"/>
</dbReference>
<feature type="transmembrane region" description="Helical" evidence="7">
    <location>
        <begin position="265"/>
        <end position="291"/>
    </location>
</feature>
<evidence type="ECO:0000256" key="2">
    <source>
        <dbReference type="ARBA" id="ARBA00022475"/>
    </source>
</evidence>
<evidence type="ECO:0000256" key="1">
    <source>
        <dbReference type="ARBA" id="ARBA00004651"/>
    </source>
</evidence>
<feature type="transmembrane region" description="Helical" evidence="7">
    <location>
        <begin position="346"/>
        <end position="367"/>
    </location>
</feature>
<protein>
    <submittedName>
        <fullName evidence="8">Flippase-like domain-containing protein</fullName>
    </submittedName>
</protein>
<keyword evidence="3 7" id="KW-0812">Transmembrane</keyword>
<evidence type="ECO:0000313" key="9">
    <source>
        <dbReference type="Proteomes" id="UP001056336"/>
    </source>
</evidence>
<keyword evidence="5 7" id="KW-0472">Membrane</keyword>
<evidence type="ECO:0000256" key="5">
    <source>
        <dbReference type="ARBA" id="ARBA00023136"/>
    </source>
</evidence>
<evidence type="ECO:0000313" key="8">
    <source>
        <dbReference type="EMBL" id="UQX87286.1"/>
    </source>
</evidence>
<gene>
    <name evidence="8" type="ORF">M6D93_13365</name>
</gene>
<feature type="region of interest" description="Disordered" evidence="6">
    <location>
        <begin position="1"/>
        <end position="28"/>
    </location>
</feature>
<keyword evidence="4 7" id="KW-1133">Transmembrane helix</keyword>
<organism evidence="8 9">
    <name type="scientific">Jatrophihabitans telluris</name>
    <dbReference type="NCBI Taxonomy" id="2038343"/>
    <lineage>
        <taxon>Bacteria</taxon>
        <taxon>Bacillati</taxon>
        <taxon>Actinomycetota</taxon>
        <taxon>Actinomycetes</taxon>
        <taxon>Jatrophihabitantales</taxon>
        <taxon>Jatrophihabitantaceae</taxon>
        <taxon>Jatrophihabitans</taxon>
    </lineage>
</organism>
<dbReference type="Pfam" id="PF03706">
    <property type="entry name" value="LPG_synthase_TM"/>
    <property type="match status" value="1"/>
</dbReference>
<dbReference type="EMBL" id="CP097332">
    <property type="protein sequence ID" value="UQX87286.1"/>
    <property type="molecule type" value="Genomic_DNA"/>
</dbReference>
<feature type="transmembrane region" description="Helical" evidence="7">
    <location>
        <begin position="195"/>
        <end position="216"/>
    </location>
</feature>
<proteinExistence type="predicted"/>
<evidence type="ECO:0000256" key="7">
    <source>
        <dbReference type="SAM" id="Phobius"/>
    </source>
</evidence>
<sequence>MTELEDRVSGSSALASADPISEVRDSDGSRKVLPASSWARCEQGHAGRHPWLRVTALAIVAAVLAVEGYAIAPHLAAARHALSHPRWGWLAIALWCELGSMVYFARVQRRMLAAGGVTLALRRAVAVTFAANAMSVTLPAGPVISTGYTFRRMRGWGASAPVVTWGMLTSGVLSTLALTVIGAFGASLAGGADNFVVVAIEILGVAAAGIGLRRLARRPDLLLRIGTWAVRRANAVLRRPPLAGQERVGELLDELLLIRPRTRDWAIGLLFAGLNWLLDLLCLIAACRAVGADGPTLAVAMVAYASGMAASSLPLLPGGIGLVDGALLISLTHGGLQLSEATAGVLVYRLISLILVAAVGWAFWLLLNQRDRRHRREFLSEMATSAGS</sequence>
<dbReference type="InterPro" id="IPR022791">
    <property type="entry name" value="L-PG_synthase/AglD"/>
</dbReference>
<accession>A0ABY4QWU4</accession>
<comment type="subcellular location">
    <subcellularLocation>
        <location evidence="1">Cell membrane</location>
        <topology evidence="1">Multi-pass membrane protein</topology>
    </subcellularLocation>
</comment>
<evidence type="ECO:0000256" key="6">
    <source>
        <dbReference type="SAM" id="MobiDB-lite"/>
    </source>
</evidence>